<evidence type="ECO:0000313" key="2">
    <source>
        <dbReference type="Proteomes" id="UP000583454"/>
    </source>
</evidence>
<evidence type="ECO:0000313" key="1">
    <source>
        <dbReference type="EMBL" id="MBB5758355.1"/>
    </source>
</evidence>
<keyword evidence="2" id="KW-1185">Reference proteome</keyword>
<dbReference type="Proteomes" id="UP000583454">
    <property type="component" value="Unassembled WGS sequence"/>
</dbReference>
<comment type="caution">
    <text evidence="1">The sequence shown here is derived from an EMBL/GenBank/DDBJ whole genome shotgun (WGS) entry which is preliminary data.</text>
</comment>
<organism evidence="1 2">
    <name type="scientific">Methylorubrum rhodinum</name>
    <dbReference type="NCBI Taxonomy" id="29428"/>
    <lineage>
        <taxon>Bacteria</taxon>
        <taxon>Pseudomonadati</taxon>
        <taxon>Pseudomonadota</taxon>
        <taxon>Alphaproteobacteria</taxon>
        <taxon>Hyphomicrobiales</taxon>
        <taxon>Methylobacteriaceae</taxon>
        <taxon>Methylorubrum</taxon>
    </lineage>
</organism>
<sequence>MTQTGLWSVRMDGGVFGRLRRRERLESLPPEGTVIDRKTGHAIVRGGVLVALSESEAEDLVDPAGAAERRYRAAVVAAGWPDRLKRITAEPGHDWQADGTYPTDDAGLAHVYCERIAGRHVWVRNVTYPEAVSLGITP</sequence>
<reference evidence="1 2" key="1">
    <citation type="submission" date="2020-08" db="EMBL/GenBank/DDBJ databases">
        <title>Genomic Encyclopedia of Type Strains, Phase IV (KMG-IV): sequencing the most valuable type-strain genomes for metagenomic binning, comparative biology and taxonomic classification.</title>
        <authorList>
            <person name="Goeker M."/>
        </authorList>
    </citation>
    <scope>NUCLEOTIDE SEQUENCE [LARGE SCALE GENOMIC DNA]</scope>
    <source>
        <strain evidence="1 2">DSM 2163</strain>
    </source>
</reference>
<dbReference type="EMBL" id="JACHOP010000013">
    <property type="protein sequence ID" value="MBB5758355.1"/>
    <property type="molecule type" value="Genomic_DNA"/>
</dbReference>
<gene>
    <name evidence="1" type="ORF">HNR00_003075</name>
</gene>
<dbReference type="AlphaFoldDB" id="A0A840ZMR7"/>
<name>A0A840ZMR7_9HYPH</name>
<accession>A0A840ZMR7</accession>
<proteinExistence type="predicted"/>
<protein>
    <submittedName>
        <fullName evidence="1">Uncharacterized protein</fullName>
    </submittedName>
</protein>
<dbReference type="RefSeq" id="WP_183570714.1">
    <property type="nucleotide sequence ID" value="NZ_JACHOP010000013.1"/>
</dbReference>